<sequence length="73" mass="8517">MANVIKELHPIKGYCIVVRHPGDTRFSWVSLDNQYILVDNPVFLNDEFDNCKNEWPDAEIKIVEVYVVPEKVL</sequence>
<dbReference type="Proteomes" id="UP000316733">
    <property type="component" value="Segment"/>
</dbReference>
<reference evidence="2" key="1">
    <citation type="journal article" date="2020" name="bioRxiv">
        <title>Integrative omics analysis of Pseudomonas aeruginosa virus PA5oct highlights the molecular complexity of jumbo phages.</title>
        <authorList>
            <person name="Lood C."/>
            <person name="Danis-Wlodarczyk K."/>
            <person name="Blasdel B.G."/>
            <person name="Jang H.B."/>
            <person name="Vandenheuvel D."/>
            <person name="Briers Y."/>
            <person name="Noben J.-P."/>
            <person name="van Noort V."/>
            <person name="Drulis-Kawa Z."/>
            <person name="Lavigne R."/>
        </authorList>
    </citation>
    <scope>NUCLEOTIDE SEQUENCE [LARGE SCALE GENOMIC DNA]</scope>
</reference>
<protein>
    <submittedName>
        <fullName evidence="1">Uncharacterized protein</fullName>
    </submittedName>
</protein>
<dbReference type="EMBL" id="MK797984">
    <property type="protein sequence ID" value="QCG76235.1"/>
    <property type="molecule type" value="Genomic_DNA"/>
</dbReference>
<proteinExistence type="predicted"/>
<evidence type="ECO:0000313" key="2">
    <source>
        <dbReference type="Proteomes" id="UP000316733"/>
    </source>
</evidence>
<gene>
    <name evidence="1" type="ORF">EST35_0355</name>
</gene>
<name>A0A4Y5JV83_9CAUD</name>
<evidence type="ECO:0000313" key="1">
    <source>
        <dbReference type="EMBL" id="QCG76235.1"/>
    </source>
</evidence>
<keyword evidence="2" id="KW-1185">Reference proteome</keyword>
<organism evidence="1 2">
    <name type="scientific">Pseudomonas phage vB_PaeM_PA5oct</name>
    <dbReference type="NCBI Taxonomy" id="2163605"/>
    <lineage>
        <taxon>Viruses</taxon>
        <taxon>Duplodnaviria</taxon>
        <taxon>Heunggongvirae</taxon>
        <taxon>Uroviricota</taxon>
        <taxon>Caudoviricetes</taxon>
        <taxon>Arenbergviridae</taxon>
        <taxon>Wroclawvirus</taxon>
        <taxon>Wroclawvirus PA5oct</taxon>
    </lineage>
</organism>
<accession>A0A4Y5JV83</accession>